<name>A0A6V7PS97_ANACO</name>
<dbReference type="AlphaFoldDB" id="A0A6V7PS97"/>
<evidence type="ECO:0000313" key="1">
    <source>
        <dbReference type="EMBL" id="CAD1833671.1"/>
    </source>
</evidence>
<dbReference type="EMBL" id="LR862151">
    <property type="protein sequence ID" value="CAD1833671.1"/>
    <property type="molecule type" value="Genomic_DNA"/>
</dbReference>
<sequence length="184" mass="21374">MNRVDNFRGRAPVAKVYVPFTEEYVRRVELRRNAILADIIQPANLGLDPISVIKTTLASRFGGYTEDFAVARSRVRDFAIFLLEWVPAASLIRREVLTLNDFWIRCWPWGRDRDARAHRVRYKAWIRLINLPFEIWSVARVAALVSSFGRFIKADEVTKAMTDLRAFRCQIALDSIYSILQNLL</sequence>
<reference evidence="1" key="1">
    <citation type="submission" date="2020-07" db="EMBL/GenBank/DDBJ databases">
        <authorList>
            <person name="Lin J."/>
        </authorList>
    </citation>
    <scope>NUCLEOTIDE SEQUENCE</scope>
</reference>
<proteinExistence type="predicted"/>
<organism evidence="1">
    <name type="scientific">Ananas comosus var. bracteatus</name>
    <name type="common">red pineapple</name>
    <dbReference type="NCBI Taxonomy" id="296719"/>
    <lineage>
        <taxon>Eukaryota</taxon>
        <taxon>Viridiplantae</taxon>
        <taxon>Streptophyta</taxon>
        <taxon>Embryophyta</taxon>
        <taxon>Tracheophyta</taxon>
        <taxon>Spermatophyta</taxon>
        <taxon>Magnoliopsida</taxon>
        <taxon>Liliopsida</taxon>
        <taxon>Poales</taxon>
        <taxon>Bromeliaceae</taxon>
        <taxon>Bromelioideae</taxon>
        <taxon>Ananas</taxon>
    </lineage>
</organism>
<gene>
    <name evidence="1" type="ORF">CB5_LOCUS16882</name>
</gene>
<accession>A0A6V7PS97</accession>
<protein>
    <submittedName>
        <fullName evidence="1">Uncharacterized protein</fullName>
    </submittedName>
</protein>